<gene>
    <name evidence="1" type="ORF">SAMN02745132_02586</name>
</gene>
<keyword evidence="2" id="KW-1185">Reference proteome</keyword>
<organism evidence="1 2">
    <name type="scientific">Enterovibrio nigricans DSM 22720</name>
    <dbReference type="NCBI Taxonomy" id="1121868"/>
    <lineage>
        <taxon>Bacteria</taxon>
        <taxon>Pseudomonadati</taxon>
        <taxon>Pseudomonadota</taxon>
        <taxon>Gammaproteobacteria</taxon>
        <taxon>Vibrionales</taxon>
        <taxon>Vibrionaceae</taxon>
        <taxon>Enterovibrio</taxon>
    </lineage>
</organism>
<reference evidence="2" key="1">
    <citation type="submission" date="2017-02" db="EMBL/GenBank/DDBJ databases">
        <authorList>
            <person name="Varghese N."/>
            <person name="Submissions S."/>
        </authorList>
    </citation>
    <scope>NUCLEOTIDE SEQUENCE [LARGE SCALE GENOMIC DNA]</scope>
    <source>
        <strain evidence="2">DSM 22720</strain>
    </source>
</reference>
<dbReference type="Proteomes" id="UP000190162">
    <property type="component" value="Unassembled WGS sequence"/>
</dbReference>
<dbReference type="RefSeq" id="WP_078752905.1">
    <property type="nucleotide sequence ID" value="NZ_FUXU01000032.1"/>
</dbReference>
<accession>A0A1T4UVA8</accession>
<protein>
    <submittedName>
        <fullName evidence="1">Uncharacterized protein</fullName>
    </submittedName>
</protein>
<sequence>MSNITKQQWKEIEQALSEMHVNVRFEYKGFELTVQRIRIKESKLALRVYINDEFKGSWFTDAIDGKENEVSSIFKDVFKLCQKSIYTAAEIKKVEKALGKRQSKQLYPNLHEKHSYWIPDFSKGSVLCSQYKKLEGLTLISI</sequence>
<evidence type="ECO:0000313" key="2">
    <source>
        <dbReference type="Proteomes" id="UP000190162"/>
    </source>
</evidence>
<evidence type="ECO:0000313" key="1">
    <source>
        <dbReference type="EMBL" id="SKA56568.1"/>
    </source>
</evidence>
<name>A0A1T4UVA8_9GAMM</name>
<proteinExistence type="predicted"/>
<dbReference type="EMBL" id="FUXU01000032">
    <property type="protein sequence ID" value="SKA56568.1"/>
    <property type="molecule type" value="Genomic_DNA"/>
</dbReference>
<dbReference type="OrthoDB" id="6690744at2"/>
<dbReference type="AlphaFoldDB" id="A0A1T4UVA8"/>